<dbReference type="GeneID" id="54489220"/>
<dbReference type="AlphaFoldDB" id="A0A6A6W4Z7"/>
<gene>
    <name evidence="1" type="ORF">EJ05DRAFT_51032</name>
</gene>
<dbReference type="RefSeq" id="XP_033599451.1">
    <property type="nucleotide sequence ID" value="XM_033748166.1"/>
</dbReference>
<dbReference type="EMBL" id="ML996574">
    <property type="protein sequence ID" value="KAF2757000.1"/>
    <property type="molecule type" value="Genomic_DNA"/>
</dbReference>
<sequence>MASGILHQEIIVISSTGDLVLNVSHEEHQEESRYRVDSGHIRRTSPYFEHLLGGAFSEATAVHEKHRSLRDQYSSFEDVPADELPCITVVHIGQISKVNSIEGLTADFLRVLHGLELSQPNPPVPNIANLAIVADRFDCLGVFCLYAKKKGIFRAIDARARGKNTSEERVRQKLLVGYLLDHNPWVTKNSKHLILSGSKRWDPPAQEQEDTESALWWDLPHGIEEELQYRRERVLETLSSIPLYFLHLYMSGERQCKLGYDSSLACDSFQLGEMVRFLSRAGMLRVRSLLYDPINVTAYSGDIDRLVDSLRKCPKYQIDSNHAHCGLRSRMLPVLGWLQYWLDKDSGSPDLGLCPECFKARRGDYAWAEAKRPLMWRRTGTLSHTGKPKHAAPADWAEFHPTGVSHIRQGCCSTSS</sequence>
<dbReference type="Proteomes" id="UP000799437">
    <property type="component" value="Unassembled WGS sequence"/>
</dbReference>
<dbReference type="OrthoDB" id="5398371at2759"/>
<name>A0A6A6W4Z7_9PEZI</name>
<evidence type="ECO:0000313" key="2">
    <source>
        <dbReference type="Proteomes" id="UP000799437"/>
    </source>
</evidence>
<proteinExistence type="predicted"/>
<accession>A0A6A6W4Z7</accession>
<reference evidence="1" key="1">
    <citation type="journal article" date="2020" name="Stud. Mycol.">
        <title>101 Dothideomycetes genomes: a test case for predicting lifestyles and emergence of pathogens.</title>
        <authorList>
            <person name="Haridas S."/>
            <person name="Albert R."/>
            <person name="Binder M."/>
            <person name="Bloem J."/>
            <person name="Labutti K."/>
            <person name="Salamov A."/>
            <person name="Andreopoulos B."/>
            <person name="Baker S."/>
            <person name="Barry K."/>
            <person name="Bills G."/>
            <person name="Bluhm B."/>
            <person name="Cannon C."/>
            <person name="Castanera R."/>
            <person name="Culley D."/>
            <person name="Daum C."/>
            <person name="Ezra D."/>
            <person name="Gonzalez J."/>
            <person name="Henrissat B."/>
            <person name="Kuo A."/>
            <person name="Liang C."/>
            <person name="Lipzen A."/>
            <person name="Lutzoni F."/>
            <person name="Magnuson J."/>
            <person name="Mondo S."/>
            <person name="Nolan M."/>
            <person name="Ohm R."/>
            <person name="Pangilinan J."/>
            <person name="Park H.-J."/>
            <person name="Ramirez L."/>
            <person name="Alfaro M."/>
            <person name="Sun H."/>
            <person name="Tritt A."/>
            <person name="Yoshinaga Y."/>
            <person name="Zwiers L.-H."/>
            <person name="Turgeon B."/>
            <person name="Goodwin S."/>
            <person name="Spatafora J."/>
            <person name="Crous P."/>
            <person name="Grigoriev I."/>
        </authorList>
    </citation>
    <scope>NUCLEOTIDE SEQUENCE</scope>
    <source>
        <strain evidence="1">CBS 121739</strain>
    </source>
</reference>
<protein>
    <submittedName>
        <fullName evidence="1">Uncharacterized protein</fullName>
    </submittedName>
</protein>
<evidence type="ECO:0000313" key="1">
    <source>
        <dbReference type="EMBL" id="KAF2757000.1"/>
    </source>
</evidence>
<organism evidence="1 2">
    <name type="scientific">Pseudovirgaria hyperparasitica</name>
    <dbReference type="NCBI Taxonomy" id="470096"/>
    <lineage>
        <taxon>Eukaryota</taxon>
        <taxon>Fungi</taxon>
        <taxon>Dikarya</taxon>
        <taxon>Ascomycota</taxon>
        <taxon>Pezizomycotina</taxon>
        <taxon>Dothideomycetes</taxon>
        <taxon>Dothideomycetes incertae sedis</taxon>
        <taxon>Acrospermales</taxon>
        <taxon>Acrospermaceae</taxon>
        <taxon>Pseudovirgaria</taxon>
    </lineage>
</organism>
<keyword evidence="2" id="KW-1185">Reference proteome</keyword>